<feature type="compositionally biased region" description="Basic and acidic residues" evidence="8">
    <location>
        <begin position="222"/>
        <end position="237"/>
    </location>
</feature>
<evidence type="ECO:0000256" key="3">
    <source>
        <dbReference type="ARBA" id="ARBA00022737"/>
    </source>
</evidence>
<keyword evidence="5" id="KW-0862">Zinc</keyword>
<dbReference type="SUPFAM" id="SSF57667">
    <property type="entry name" value="beta-beta-alpha zinc fingers"/>
    <property type="match status" value="3"/>
</dbReference>
<evidence type="ECO:0000256" key="1">
    <source>
        <dbReference type="ARBA" id="ARBA00004123"/>
    </source>
</evidence>
<dbReference type="PROSITE" id="PS00028">
    <property type="entry name" value="ZINC_FINGER_C2H2_1"/>
    <property type="match status" value="4"/>
</dbReference>
<dbReference type="PROSITE" id="PS50157">
    <property type="entry name" value="ZINC_FINGER_C2H2_2"/>
    <property type="match status" value="5"/>
</dbReference>
<sequence>MMERGRPGRQRASEMIRKQKRKELDARRSKCRIRIGSHLEQWCQLKEQLGFSLHSQLAKYLLDRYSSPSLTLETGQDSSNVFPDPLPSETLQHLVVLSHNHSQECAFVPNVKPFLQKEQKGVPGGHLVWECLAGHTFSWSPSATTQICTPTPHKAIASQGHEEEEEEEEQEKEKEKAVSSKPSPPPSPAVRRRRSLRRAAAAHAFSLALASNSPCPVDEAEPSSKEDGEGGADRERTACMSPSSGTGEEAELLSGNHPEETAASSEEIPATTEFREPRSTLTPSEGRLESLPDQPEEEAGGGEDLEEEDGLEYTDNLSDENYHPSLDRNSRLQRHQNLTRSCKSPVKEDQLSQETCLTGHLSSEDKGSAIRWTKWTPPPCDEDVAQIGPKRIRKAAKREILLCDYDGCGKIFSNRQYLNHHKKYQHVHQKTFTCSDPSCGKSFNFKKHLKEHEKLHSDKRDYICEFCARSFRTSSNLIIHRRIHTGEKPLQCEICGFTCRQKASLNWHMKKHDADSFYQFSCDLCGKKFEKKDNVTAHKSKSHPEAAAAGPPQPAQGLPARSHPLSEEQLEDTLGSQPRDMEKRMDQSPLAITVIIE</sequence>
<feature type="region of interest" description="Disordered" evidence="8">
    <location>
        <begin position="1"/>
        <end position="23"/>
    </location>
</feature>
<dbReference type="Pfam" id="PF00096">
    <property type="entry name" value="zf-C2H2"/>
    <property type="match status" value="4"/>
</dbReference>
<proteinExistence type="predicted"/>
<feature type="region of interest" description="Disordered" evidence="8">
    <location>
        <begin position="535"/>
        <end position="589"/>
    </location>
</feature>
<evidence type="ECO:0000313" key="12">
    <source>
        <dbReference type="RefSeq" id="XP_072845324.1"/>
    </source>
</evidence>
<keyword evidence="4 7" id="KW-0863">Zinc-finger</keyword>
<feature type="compositionally biased region" description="Low complexity" evidence="8">
    <location>
        <begin position="546"/>
        <end position="560"/>
    </location>
</feature>
<feature type="compositionally biased region" description="Acidic residues" evidence="8">
    <location>
        <begin position="294"/>
        <end position="312"/>
    </location>
</feature>
<evidence type="ECO:0000256" key="4">
    <source>
        <dbReference type="ARBA" id="ARBA00022771"/>
    </source>
</evidence>
<evidence type="ECO:0000256" key="6">
    <source>
        <dbReference type="ARBA" id="ARBA00023242"/>
    </source>
</evidence>
<feature type="domain" description="C2H2-type" evidence="9">
    <location>
        <begin position="520"/>
        <end position="548"/>
    </location>
</feature>
<evidence type="ECO:0000256" key="5">
    <source>
        <dbReference type="ARBA" id="ARBA00022833"/>
    </source>
</evidence>
<keyword evidence="2" id="KW-0479">Metal-binding</keyword>
<name>A0ABM5FIU3_9SAUR</name>
<dbReference type="RefSeq" id="XP_072845323.1">
    <property type="nucleotide sequence ID" value="XM_072989222.1"/>
</dbReference>
<evidence type="ECO:0000313" key="10">
    <source>
        <dbReference type="Proteomes" id="UP001652642"/>
    </source>
</evidence>
<feature type="compositionally biased region" description="Basic and acidic residues" evidence="8">
    <location>
        <begin position="320"/>
        <end position="330"/>
    </location>
</feature>
<dbReference type="PANTHER" id="PTHR24406">
    <property type="entry name" value="TRANSCRIPTIONAL REPRESSOR CTCFL-RELATED"/>
    <property type="match status" value="1"/>
</dbReference>
<evidence type="ECO:0000313" key="13">
    <source>
        <dbReference type="RefSeq" id="XP_072845325.1"/>
    </source>
</evidence>
<evidence type="ECO:0000313" key="11">
    <source>
        <dbReference type="RefSeq" id="XP_072845323.1"/>
    </source>
</evidence>
<dbReference type="GeneID" id="110088023"/>
<keyword evidence="3" id="KW-0677">Repeat</keyword>
<evidence type="ECO:0000256" key="2">
    <source>
        <dbReference type="ARBA" id="ARBA00022723"/>
    </source>
</evidence>
<dbReference type="InterPro" id="IPR013087">
    <property type="entry name" value="Znf_C2H2_type"/>
</dbReference>
<dbReference type="InterPro" id="IPR036236">
    <property type="entry name" value="Znf_C2H2_sf"/>
</dbReference>
<keyword evidence="6" id="KW-0539">Nucleus</keyword>
<evidence type="ECO:0000256" key="7">
    <source>
        <dbReference type="PROSITE-ProRule" id="PRU00042"/>
    </source>
</evidence>
<dbReference type="RefSeq" id="XP_072845325.1">
    <property type="nucleotide sequence ID" value="XM_072989224.1"/>
</dbReference>
<feature type="region of interest" description="Disordered" evidence="8">
    <location>
        <begin position="142"/>
        <end position="198"/>
    </location>
</feature>
<dbReference type="RefSeq" id="XP_072845326.1">
    <property type="nucleotide sequence ID" value="XM_072989225.1"/>
</dbReference>
<keyword evidence="10" id="KW-1185">Reference proteome</keyword>
<protein>
    <submittedName>
        <fullName evidence="11 12">Zinc finger protein 692 isoform X1</fullName>
    </submittedName>
</protein>
<dbReference type="RefSeq" id="XP_072845324.1">
    <property type="nucleotide sequence ID" value="XM_072989223.1"/>
</dbReference>
<organism evidence="10 12">
    <name type="scientific">Pogona vitticeps</name>
    <name type="common">central bearded dragon</name>
    <dbReference type="NCBI Taxonomy" id="103695"/>
    <lineage>
        <taxon>Eukaryota</taxon>
        <taxon>Metazoa</taxon>
        <taxon>Chordata</taxon>
        <taxon>Craniata</taxon>
        <taxon>Vertebrata</taxon>
        <taxon>Euteleostomi</taxon>
        <taxon>Lepidosauria</taxon>
        <taxon>Squamata</taxon>
        <taxon>Bifurcata</taxon>
        <taxon>Unidentata</taxon>
        <taxon>Episquamata</taxon>
        <taxon>Toxicofera</taxon>
        <taxon>Iguania</taxon>
        <taxon>Acrodonta</taxon>
        <taxon>Agamidae</taxon>
        <taxon>Amphibolurinae</taxon>
        <taxon>Pogona</taxon>
    </lineage>
</organism>
<dbReference type="Gene3D" id="3.30.160.60">
    <property type="entry name" value="Classic Zinc Finger"/>
    <property type="match status" value="5"/>
</dbReference>
<feature type="domain" description="C2H2-type" evidence="9">
    <location>
        <begin position="490"/>
        <end position="517"/>
    </location>
</feature>
<dbReference type="SMART" id="SM00355">
    <property type="entry name" value="ZnF_C2H2"/>
    <property type="match status" value="5"/>
</dbReference>
<comment type="subcellular location">
    <subcellularLocation>
        <location evidence="1">Nucleus</location>
    </subcellularLocation>
</comment>
<feature type="domain" description="C2H2-type" evidence="9">
    <location>
        <begin position="462"/>
        <end position="489"/>
    </location>
</feature>
<evidence type="ECO:0000259" key="9">
    <source>
        <dbReference type="PROSITE" id="PS50157"/>
    </source>
</evidence>
<evidence type="ECO:0000256" key="8">
    <source>
        <dbReference type="SAM" id="MobiDB-lite"/>
    </source>
</evidence>
<dbReference type="Proteomes" id="UP001652642">
    <property type="component" value="Chromosome 2"/>
</dbReference>
<accession>A0ABM5FIU3</accession>
<feature type="region of interest" description="Disordered" evidence="8">
    <location>
        <begin position="212"/>
        <end position="346"/>
    </location>
</feature>
<gene>
    <name evidence="11 12 13 14" type="primary">ZNF692</name>
</gene>
<evidence type="ECO:0000313" key="14">
    <source>
        <dbReference type="RefSeq" id="XP_072845326.1"/>
    </source>
</evidence>
<feature type="domain" description="C2H2-type" evidence="9">
    <location>
        <begin position="432"/>
        <end position="461"/>
    </location>
</feature>
<feature type="domain" description="C2H2-type" evidence="9">
    <location>
        <begin position="401"/>
        <end position="431"/>
    </location>
</feature>
<reference evidence="10 11" key="1">
    <citation type="submission" date="2025-05" db="UniProtKB">
        <authorList>
            <consortium name="RefSeq"/>
        </authorList>
    </citation>
    <scope>NUCLEOTIDE SEQUENCE [LARGE SCALE GENOMIC DNA]</scope>
</reference>
<dbReference type="InterPro" id="IPR050888">
    <property type="entry name" value="ZnF_C2H2-type_TF"/>
</dbReference>